<organism evidence="1 2">
    <name type="scientific">Lacticaseibacillus pabuli</name>
    <dbReference type="NCBI Taxonomy" id="3025672"/>
    <lineage>
        <taxon>Bacteria</taxon>
        <taxon>Bacillati</taxon>
        <taxon>Bacillota</taxon>
        <taxon>Bacilli</taxon>
        <taxon>Lactobacillales</taxon>
        <taxon>Lactobacillaceae</taxon>
        <taxon>Lacticaseibacillus</taxon>
    </lineage>
</organism>
<dbReference type="RefSeq" id="WP_274258580.1">
    <property type="nucleotide sequence ID" value="NZ_CP117884.1"/>
</dbReference>
<evidence type="ECO:0000313" key="1">
    <source>
        <dbReference type="EMBL" id="WDF81657.1"/>
    </source>
</evidence>
<evidence type="ECO:0000313" key="2">
    <source>
        <dbReference type="Proteomes" id="UP001220377"/>
    </source>
</evidence>
<name>A0ABY7WN72_9LACO</name>
<dbReference type="Pfam" id="PF08866">
    <property type="entry name" value="DUF1831"/>
    <property type="match status" value="1"/>
</dbReference>
<accession>A0ABY7WN72</accession>
<gene>
    <name evidence="1" type="ORF">PQ472_06895</name>
</gene>
<protein>
    <submittedName>
        <fullName evidence="1">DUF1831 domain-containing protein</fullName>
    </submittedName>
</protein>
<dbReference type="Proteomes" id="UP001220377">
    <property type="component" value="Chromosome"/>
</dbReference>
<sequence>MALAETAQAVGAPHSYKVSPQIKRYTLMDTGFVKTKNGNFQLERALDPNSPYNSALKLRIQVDKDLKKLSIAVTTSNGLRAVDIFKTDQTAENVVQYNYVLDNLIERQVIEQN</sequence>
<dbReference type="EMBL" id="CP117884">
    <property type="protein sequence ID" value="WDF81657.1"/>
    <property type="molecule type" value="Genomic_DNA"/>
</dbReference>
<proteinExistence type="predicted"/>
<dbReference type="SUPFAM" id="SSF160800">
    <property type="entry name" value="Lp2179-like"/>
    <property type="match status" value="1"/>
</dbReference>
<dbReference type="InterPro" id="IPR035942">
    <property type="entry name" value="Lp2179-like_sf"/>
</dbReference>
<dbReference type="InterPro" id="IPR014965">
    <property type="entry name" value="Amino_acid_metab_prot_put"/>
</dbReference>
<keyword evidence="2" id="KW-1185">Reference proteome</keyword>
<reference evidence="1 2" key="1">
    <citation type="submission" date="2023-02" db="EMBL/GenBank/DDBJ databases">
        <title>Genome sequence of Lacticaseibacillus sp. KACC 23028.</title>
        <authorList>
            <person name="Kim S."/>
            <person name="Heo J."/>
            <person name="Kwon S.-W."/>
        </authorList>
    </citation>
    <scope>NUCLEOTIDE SEQUENCE [LARGE SCALE GENOMIC DNA]</scope>
    <source>
        <strain evidence="1 2">KACC 23028</strain>
    </source>
</reference>
<dbReference type="Gene3D" id="3.30.1820.10">
    <property type="entry name" value="Lp2179-like"/>
    <property type="match status" value="1"/>
</dbReference>